<evidence type="ECO:0000256" key="7">
    <source>
        <dbReference type="ARBA" id="ARBA00038408"/>
    </source>
</evidence>
<dbReference type="EMBL" id="JABBNT010000002">
    <property type="protein sequence ID" value="NMM44011.1"/>
    <property type="molecule type" value="Genomic_DNA"/>
</dbReference>
<comment type="caution">
    <text evidence="10">The sequence shown here is derived from an EMBL/GenBank/DDBJ whole genome shotgun (WGS) entry which is preliminary data.</text>
</comment>
<keyword evidence="2" id="KW-1003">Cell membrane</keyword>
<dbReference type="SUPFAM" id="SSF109998">
    <property type="entry name" value="Triger factor/SurA peptide-binding domain-like"/>
    <property type="match status" value="1"/>
</dbReference>
<accession>A0A7Y0E031</accession>
<reference evidence="10 11" key="1">
    <citation type="submission" date="2020-04" db="EMBL/GenBank/DDBJ databases">
        <title>Rhodospirillaceae bacterium KN72 isolated from deep sea.</title>
        <authorList>
            <person name="Zhang D.-C."/>
        </authorList>
    </citation>
    <scope>NUCLEOTIDE SEQUENCE [LARGE SCALE GENOMIC DNA]</scope>
    <source>
        <strain evidence="10 11">KN72</strain>
    </source>
</reference>
<dbReference type="InterPro" id="IPR052029">
    <property type="entry name" value="PpiD_chaperone"/>
</dbReference>
<keyword evidence="5 8" id="KW-0472">Membrane</keyword>
<evidence type="ECO:0000313" key="10">
    <source>
        <dbReference type="EMBL" id="NMM44011.1"/>
    </source>
</evidence>
<evidence type="ECO:0000256" key="1">
    <source>
        <dbReference type="ARBA" id="ARBA00004401"/>
    </source>
</evidence>
<keyword evidence="3 8" id="KW-0812">Transmembrane</keyword>
<organism evidence="10 11">
    <name type="scientific">Pacificispira spongiicola</name>
    <dbReference type="NCBI Taxonomy" id="2729598"/>
    <lineage>
        <taxon>Bacteria</taxon>
        <taxon>Pseudomonadati</taxon>
        <taxon>Pseudomonadota</taxon>
        <taxon>Alphaproteobacteria</taxon>
        <taxon>Rhodospirillales</taxon>
        <taxon>Rhodospirillaceae</taxon>
        <taxon>Pacificispira</taxon>
    </lineage>
</organism>
<dbReference type="GO" id="GO:0003755">
    <property type="term" value="F:peptidyl-prolyl cis-trans isomerase activity"/>
    <property type="evidence" value="ECO:0007669"/>
    <property type="project" value="InterPro"/>
</dbReference>
<keyword evidence="11" id="KW-1185">Reference proteome</keyword>
<dbReference type="GO" id="GO:0005886">
    <property type="term" value="C:plasma membrane"/>
    <property type="evidence" value="ECO:0007669"/>
    <property type="project" value="UniProtKB-SubCell"/>
</dbReference>
<protein>
    <recommendedName>
        <fullName evidence="9">PpiC domain-containing protein</fullName>
    </recommendedName>
</protein>
<dbReference type="Pfam" id="PF13145">
    <property type="entry name" value="Rotamase_2"/>
    <property type="match status" value="1"/>
</dbReference>
<keyword evidence="6" id="KW-0143">Chaperone</keyword>
<gene>
    <name evidence="10" type="ORF">HH303_05955</name>
</gene>
<evidence type="ECO:0000256" key="5">
    <source>
        <dbReference type="ARBA" id="ARBA00023136"/>
    </source>
</evidence>
<feature type="domain" description="PpiC" evidence="9">
    <location>
        <begin position="245"/>
        <end position="365"/>
    </location>
</feature>
<dbReference type="PANTHER" id="PTHR47529">
    <property type="entry name" value="PEPTIDYL-PROLYL CIS-TRANS ISOMERASE D"/>
    <property type="match status" value="1"/>
</dbReference>
<keyword evidence="4 8" id="KW-1133">Transmembrane helix</keyword>
<dbReference type="Gene3D" id="1.10.4030.10">
    <property type="entry name" value="Porin chaperone SurA, peptide-binding domain"/>
    <property type="match status" value="1"/>
</dbReference>
<evidence type="ECO:0000256" key="6">
    <source>
        <dbReference type="ARBA" id="ARBA00023186"/>
    </source>
</evidence>
<evidence type="ECO:0000259" key="9">
    <source>
        <dbReference type="Pfam" id="PF13145"/>
    </source>
</evidence>
<feature type="transmembrane region" description="Helical" evidence="8">
    <location>
        <begin position="12"/>
        <end position="31"/>
    </location>
</feature>
<dbReference type="PANTHER" id="PTHR47529:SF1">
    <property type="entry name" value="PERIPLASMIC CHAPERONE PPID"/>
    <property type="match status" value="1"/>
</dbReference>
<evidence type="ECO:0000256" key="3">
    <source>
        <dbReference type="ARBA" id="ARBA00022692"/>
    </source>
</evidence>
<dbReference type="RefSeq" id="WP_169624324.1">
    <property type="nucleotide sequence ID" value="NZ_JABBNT010000002.1"/>
</dbReference>
<dbReference type="Proteomes" id="UP000539372">
    <property type="component" value="Unassembled WGS sequence"/>
</dbReference>
<evidence type="ECO:0000256" key="2">
    <source>
        <dbReference type="ARBA" id="ARBA00022475"/>
    </source>
</evidence>
<comment type="similarity">
    <text evidence="7">Belongs to the PpiD chaperone family.</text>
</comment>
<evidence type="ECO:0000313" key="11">
    <source>
        <dbReference type="Proteomes" id="UP000539372"/>
    </source>
</evidence>
<evidence type="ECO:0000256" key="4">
    <source>
        <dbReference type="ARBA" id="ARBA00022989"/>
    </source>
</evidence>
<dbReference type="InterPro" id="IPR000297">
    <property type="entry name" value="PPIase_PpiC"/>
</dbReference>
<dbReference type="AlphaFoldDB" id="A0A7Y0E031"/>
<name>A0A7Y0E031_9PROT</name>
<proteinExistence type="inferred from homology"/>
<comment type="subcellular location">
    <subcellularLocation>
        <location evidence="1">Cell membrane</location>
        <topology evidence="1">Single-pass type II membrane protein</topology>
    </subcellularLocation>
</comment>
<evidence type="ECO:0000256" key="8">
    <source>
        <dbReference type="SAM" id="Phobius"/>
    </source>
</evidence>
<dbReference type="Pfam" id="PF13624">
    <property type="entry name" value="SurA_N_3"/>
    <property type="match status" value="1"/>
</dbReference>
<sequence>MLQQLRSTTGSWIAKGILGLLVLSFLGWGIADYTNVSTRSTTAAEVGDIEIGYTEFANTYQTFLRRQGLSAVDADVARQLRLADSVLKNMTTRALYEAEAKSQNLTASDAMVRQEIETRPEFQNATGQFDRLRFENVLIQSGLSEGAMVEMLRRDSARAQLIDAVTAGSAAPSAMVDLLFRHFGERRSAAYVSFPLDSVDVHGEPDDAALQAFFDERKEDFRRPELRSLTYVLISPEALAEEIAVDDADIAASYEARHDEFVQPETRDLAQILFPTEEAAREAAETLKGVGMDELPGKIEALGLKLIDLGTFERDTVPNEGLADASFAIDAPGATDAFQGAFGWSVAVVKSITPGNEPTLDDVRDTIRDDLALDRAYDEVFKRGNHLEDAFGQGQTLEEAAATADLPVAKVDAVDAQGRGPDGSPVDDLPAGLTFLRTAFDLNDGEVSFLETTESNAMFMVRVDAITPAAIPELADVRQSVVDAWKEDRREAAAENKAKTLVGRLEADADIETLAAALGLDHGTVDSFARTGQSTQGAGLPETLARELFGKKEGEAAYAQDGDRFFVARVTGIKPADAAAEPAFRDNLADTVAVGMSQDLNEELGKALAGKYPITTNPAVYEQVYQ</sequence>
<dbReference type="InterPro" id="IPR027304">
    <property type="entry name" value="Trigger_fact/SurA_dom_sf"/>
</dbReference>